<organism evidence="6 7">
    <name type="scientific">Rhodanobacter ginsengisoli</name>
    <dbReference type="NCBI Taxonomy" id="418646"/>
    <lineage>
        <taxon>Bacteria</taxon>
        <taxon>Pseudomonadati</taxon>
        <taxon>Pseudomonadota</taxon>
        <taxon>Gammaproteobacteria</taxon>
        <taxon>Lysobacterales</taxon>
        <taxon>Rhodanobacteraceae</taxon>
        <taxon>Rhodanobacter</taxon>
    </lineage>
</organism>
<dbReference type="Gene3D" id="1.10.10.10">
    <property type="entry name" value="Winged helix-like DNA-binding domain superfamily/Winged helix DNA-binding domain"/>
    <property type="match status" value="1"/>
</dbReference>
<dbReference type="Gene3D" id="3.40.190.290">
    <property type="match status" value="1"/>
</dbReference>
<comment type="similarity">
    <text evidence="1">Belongs to the LysR transcriptional regulatory family.</text>
</comment>
<evidence type="ECO:0000256" key="1">
    <source>
        <dbReference type="ARBA" id="ARBA00009437"/>
    </source>
</evidence>
<dbReference type="SUPFAM" id="SSF46785">
    <property type="entry name" value="Winged helix' DNA-binding domain"/>
    <property type="match status" value="1"/>
</dbReference>
<keyword evidence="3" id="KW-0238">DNA-binding</keyword>
<dbReference type="Pfam" id="PF03466">
    <property type="entry name" value="LysR_substrate"/>
    <property type="match status" value="1"/>
</dbReference>
<dbReference type="InterPro" id="IPR058163">
    <property type="entry name" value="LysR-type_TF_proteobact-type"/>
</dbReference>
<comment type="caution">
    <text evidence="6">The sequence shown here is derived from an EMBL/GenBank/DDBJ whole genome shotgun (WGS) entry which is preliminary data.</text>
</comment>
<dbReference type="SUPFAM" id="SSF53850">
    <property type="entry name" value="Periplasmic binding protein-like II"/>
    <property type="match status" value="1"/>
</dbReference>
<dbReference type="PANTHER" id="PTHR30537:SF3">
    <property type="entry name" value="TRANSCRIPTIONAL REGULATORY PROTEIN"/>
    <property type="match status" value="1"/>
</dbReference>
<accession>A0ABW0QK50</accession>
<feature type="domain" description="HTH lysR-type" evidence="5">
    <location>
        <begin position="12"/>
        <end position="63"/>
    </location>
</feature>
<reference evidence="7" key="1">
    <citation type="journal article" date="2019" name="Int. J. Syst. Evol. Microbiol.">
        <title>The Global Catalogue of Microorganisms (GCM) 10K type strain sequencing project: providing services to taxonomists for standard genome sequencing and annotation.</title>
        <authorList>
            <consortium name="The Broad Institute Genomics Platform"/>
            <consortium name="The Broad Institute Genome Sequencing Center for Infectious Disease"/>
            <person name="Wu L."/>
            <person name="Ma J."/>
        </authorList>
    </citation>
    <scope>NUCLEOTIDE SEQUENCE [LARGE SCALE GENOMIC DNA]</scope>
    <source>
        <strain evidence="7">CGMCC 1.16619</strain>
    </source>
</reference>
<evidence type="ECO:0000313" key="6">
    <source>
        <dbReference type="EMBL" id="MFC5525336.1"/>
    </source>
</evidence>
<dbReference type="InterPro" id="IPR036388">
    <property type="entry name" value="WH-like_DNA-bd_sf"/>
</dbReference>
<keyword evidence="4" id="KW-0804">Transcription</keyword>
<keyword evidence="2" id="KW-0805">Transcription regulation</keyword>
<dbReference type="PANTHER" id="PTHR30537">
    <property type="entry name" value="HTH-TYPE TRANSCRIPTIONAL REGULATOR"/>
    <property type="match status" value="1"/>
</dbReference>
<evidence type="ECO:0000259" key="5">
    <source>
        <dbReference type="PROSITE" id="PS50931"/>
    </source>
</evidence>
<dbReference type="InterPro" id="IPR000847">
    <property type="entry name" value="LysR_HTH_N"/>
</dbReference>
<evidence type="ECO:0000256" key="2">
    <source>
        <dbReference type="ARBA" id="ARBA00023015"/>
    </source>
</evidence>
<evidence type="ECO:0000256" key="3">
    <source>
        <dbReference type="ARBA" id="ARBA00023125"/>
    </source>
</evidence>
<dbReference type="Pfam" id="PF00126">
    <property type="entry name" value="HTH_1"/>
    <property type="match status" value="1"/>
</dbReference>
<dbReference type="CDD" id="cd08422">
    <property type="entry name" value="PBP2_CrgA_like"/>
    <property type="match status" value="1"/>
</dbReference>
<name>A0ABW0QK50_9GAMM</name>
<proteinExistence type="inferred from homology"/>
<dbReference type="InterPro" id="IPR005119">
    <property type="entry name" value="LysR_subst-bd"/>
</dbReference>
<evidence type="ECO:0000313" key="7">
    <source>
        <dbReference type="Proteomes" id="UP001596114"/>
    </source>
</evidence>
<dbReference type="InterPro" id="IPR036390">
    <property type="entry name" value="WH_DNA-bd_sf"/>
</dbReference>
<gene>
    <name evidence="6" type="ORF">ACFPPA_06230</name>
</gene>
<dbReference type="EMBL" id="JBHSNF010000001">
    <property type="protein sequence ID" value="MFC5525336.1"/>
    <property type="molecule type" value="Genomic_DNA"/>
</dbReference>
<dbReference type="PROSITE" id="PS50931">
    <property type="entry name" value="HTH_LYSR"/>
    <property type="match status" value="1"/>
</dbReference>
<protein>
    <submittedName>
        <fullName evidence="6">LysR family transcriptional regulator</fullName>
    </submittedName>
</protein>
<evidence type="ECO:0000256" key="4">
    <source>
        <dbReference type="ARBA" id="ARBA00023163"/>
    </source>
</evidence>
<sequence length="298" mass="32968">MTTNEPGWDLYRSFLAVMREGSLSAAARALGMTQPSLGRHMRQLETDLGVALFARSPQGLTPTENAHELVPHAQAMAAASAALRRAASASNHEIRGVVRLTCSEVVGAEVLPPMLAAFRRRHAGIIIELSLSNQSEDMLRKDADIAVRMLRPAQTALVARRIGSIPLGLYAHRSYLKMHGRPRSLPDLQQHALIGFDRETPALRAFRGRLPFWREDFALRTDSDLAQLAAIRAGFGIGICQCPIARRDRELVHLLPDALALELDTWLVMHEDLRASRRVRLLYDHLAQALGVYASAQV</sequence>
<dbReference type="PRINTS" id="PR00039">
    <property type="entry name" value="HTHLYSR"/>
</dbReference>
<keyword evidence="7" id="KW-1185">Reference proteome</keyword>
<dbReference type="RefSeq" id="WP_377318322.1">
    <property type="nucleotide sequence ID" value="NZ_JBHSNF010000001.1"/>
</dbReference>
<dbReference type="Proteomes" id="UP001596114">
    <property type="component" value="Unassembled WGS sequence"/>
</dbReference>